<sequence>MKTKEKRKMVVDMELQEAKDAVLQLMKDKDKIELEIRMFKDILDNNHVGMNDALVDSEGFPRQDIDVYQVRHARNRIICLTNDHKALMTKIETGLHKVHSLSGNQVQEASTSSDIVQPFSSEPFLRVNLVSPSSPAELAGIQVNDLIIEFGSINYRNFKSLKDIATLVEHSRYKSLDIKLKRGSDILALTLIPRPWIGKGLMGCNVIPLEIVER</sequence>
<dbReference type="SUPFAM" id="SSF50156">
    <property type="entry name" value="PDZ domain-like"/>
    <property type="match status" value="1"/>
</dbReference>
<dbReference type="PANTHER" id="PTHR12651">
    <property type="entry name" value="26S PROTEASOME NON-ATPASE REGULATORY SUBUNIT 9"/>
    <property type="match status" value="1"/>
</dbReference>
<dbReference type="Gene3D" id="6.10.140.1710">
    <property type="match status" value="1"/>
</dbReference>
<dbReference type="Gene3D" id="2.30.42.10">
    <property type="match status" value="1"/>
</dbReference>
<evidence type="ECO:0000256" key="1">
    <source>
        <dbReference type="ARBA" id="ARBA00005256"/>
    </source>
</evidence>
<keyword evidence="2" id="KW-0143">Chaperone</keyword>
<feature type="domain" description="PDZ" evidence="3">
    <location>
        <begin position="127"/>
        <end position="182"/>
    </location>
</feature>
<dbReference type="InterPro" id="IPR040815">
    <property type="entry name" value="Nas2_N"/>
</dbReference>
<feature type="domain" description="Nas2 N-terminal" evidence="4">
    <location>
        <begin position="23"/>
        <end position="100"/>
    </location>
</feature>
<proteinExistence type="inferred from homology"/>
<keyword evidence="6 7" id="KW-0647">Proteasome</keyword>
<dbReference type="GeneID" id="107074200"/>
<organism evidence="5 6">
    <name type="scientific">Polistes dominula</name>
    <name type="common">European paper wasp</name>
    <name type="synonym">Vespa dominula</name>
    <dbReference type="NCBI Taxonomy" id="743375"/>
    <lineage>
        <taxon>Eukaryota</taxon>
        <taxon>Metazoa</taxon>
        <taxon>Ecdysozoa</taxon>
        <taxon>Arthropoda</taxon>
        <taxon>Hexapoda</taxon>
        <taxon>Insecta</taxon>
        <taxon>Pterygota</taxon>
        <taxon>Neoptera</taxon>
        <taxon>Endopterygota</taxon>
        <taxon>Hymenoptera</taxon>
        <taxon>Apocrita</taxon>
        <taxon>Aculeata</taxon>
        <taxon>Vespoidea</taxon>
        <taxon>Vespidae</taxon>
        <taxon>Polistinae</taxon>
        <taxon>Polistini</taxon>
        <taxon>Polistes</taxon>
    </lineage>
</organism>
<evidence type="ECO:0000259" key="4">
    <source>
        <dbReference type="Pfam" id="PF18265"/>
    </source>
</evidence>
<evidence type="ECO:0000259" key="3">
    <source>
        <dbReference type="Pfam" id="PF17820"/>
    </source>
</evidence>
<evidence type="ECO:0000313" key="6">
    <source>
        <dbReference type="RefSeq" id="XP_015190916.1"/>
    </source>
</evidence>
<reference evidence="6 7" key="1">
    <citation type="submission" date="2025-05" db="UniProtKB">
        <authorList>
            <consortium name="RefSeq"/>
        </authorList>
    </citation>
    <scope>IDENTIFICATION</scope>
    <source>
        <tissue evidence="6 7">Whole body</tissue>
    </source>
</reference>
<evidence type="ECO:0000313" key="7">
    <source>
        <dbReference type="RefSeq" id="XP_015190917.1"/>
    </source>
</evidence>
<dbReference type="Pfam" id="PF18265">
    <property type="entry name" value="Nas2_N"/>
    <property type="match status" value="1"/>
</dbReference>
<accession>A0ABM1JEM8</accession>
<dbReference type="GO" id="GO:0000502">
    <property type="term" value="C:proteasome complex"/>
    <property type="evidence" value="ECO:0007669"/>
    <property type="project" value="UniProtKB-KW"/>
</dbReference>
<dbReference type="RefSeq" id="XP_015190917.1">
    <property type="nucleotide sequence ID" value="XM_015335431.1"/>
</dbReference>
<comment type="similarity">
    <text evidence="1">Belongs to the proteasome subunit p27 family.</text>
</comment>
<protein>
    <submittedName>
        <fullName evidence="6 7">26S proteasome non-ATPase regulatory subunit 9</fullName>
    </submittedName>
</protein>
<name>A0ABM1JEM8_POLDO</name>
<dbReference type="Proteomes" id="UP000694924">
    <property type="component" value="Unplaced"/>
</dbReference>
<dbReference type="InterPro" id="IPR036034">
    <property type="entry name" value="PDZ_sf"/>
</dbReference>
<evidence type="ECO:0000313" key="5">
    <source>
        <dbReference type="Proteomes" id="UP000694924"/>
    </source>
</evidence>
<dbReference type="RefSeq" id="XP_015190916.1">
    <property type="nucleotide sequence ID" value="XM_015335430.1"/>
</dbReference>
<evidence type="ECO:0000256" key="2">
    <source>
        <dbReference type="ARBA" id="ARBA00023186"/>
    </source>
</evidence>
<dbReference type="InterPro" id="IPR041489">
    <property type="entry name" value="PDZ_6"/>
</dbReference>
<dbReference type="InterPro" id="IPR035269">
    <property type="entry name" value="PSMD9"/>
</dbReference>
<gene>
    <name evidence="6 7" type="primary">LOC107074200</name>
</gene>
<keyword evidence="5" id="KW-1185">Reference proteome</keyword>
<dbReference type="PANTHER" id="PTHR12651:SF1">
    <property type="entry name" value="26S PROTEASOME NON-ATPASE REGULATORY SUBUNIT 9"/>
    <property type="match status" value="1"/>
</dbReference>
<dbReference type="Pfam" id="PF17820">
    <property type="entry name" value="PDZ_6"/>
    <property type="match status" value="1"/>
</dbReference>